<sequence>MRPGEQLTLQIENEMEYGYFLTDGEDSVLLHRSEMTEDIGDRDEVEVYLYVDHEERLAATMKIPTINAHTYDWVEVVDVVEDMGAFVDVGLSKDALVATEHLPPFEEAWPKKRRQTLLYAESHKLRQNVRKTSHRRRDQ</sequence>
<proteinExistence type="predicted"/>
<feature type="domain" description="Conserved virulence factor B second S1" evidence="2">
    <location>
        <begin position="71"/>
        <end position="117"/>
    </location>
</feature>
<evidence type="ECO:0000259" key="1">
    <source>
        <dbReference type="Pfam" id="PF13509"/>
    </source>
</evidence>
<dbReference type="Pfam" id="PF13509">
    <property type="entry name" value="S1_2"/>
    <property type="match status" value="1"/>
</dbReference>
<dbReference type="Proteomes" id="UP000464658">
    <property type="component" value="Chromosome"/>
</dbReference>
<evidence type="ECO:0000313" key="3">
    <source>
        <dbReference type="EMBL" id="BBP88417.1"/>
    </source>
</evidence>
<accession>A0A5S9M4J2</accession>
<dbReference type="PANTHER" id="PTHR37296">
    <property type="entry name" value="CONSERVED VIRULENCE FACTOR B"/>
    <property type="match status" value="1"/>
</dbReference>
<evidence type="ECO:0000259" key="2">
    <source>
        <dbReference type="Pfam" id="PF21191"/>
    </source>
</evidence>
<dbReference type="InterPro" id="IPR039566">
    <property type="entry name" value="CvfB_S1_st"/>
</dbReference>
<dbReference type="InterPro" id="IPR048588">
    <property type="entry name" value="CvfB_S1_2nd"/>
</dbReference>
<organism evidence="3 4">
    <name type="scientific">Bacillus safensis</name>
    <dbReference type="NCBI Taxonomy" id="561879"/>
    <lineage>
        <taxon>Bacteria</taxon>
        <taxon>Bacillati</taxon>
        <taxon>Bacillota</taxon>
        <taxon>Bacilli</taxon>
        <taxon>Bacillales</taxon>
        <taxon>Bacillaceae</taxon>
        <taxon>Bacillus</taxon>
    </lineage>
</organism>
<protein>
    <submittedName>
        <fullName evidence="3">Uncharacterized protein</fullName>
    </submittedName>
</protein>
<dbReference type="PANTHER" id="PTHR37296:SF1">
    <property type="entry name" value="CONSERVED VIRULENCE FACTOR B"/>
    <property type="match status" value="1"/>
</dbReference>
<evidence type="ECO:0000313" key="4">
    <source>
        <dbReference type="Proteomes" id="UP000464658"/>
    </source>
</evidence>
<feature type="domain" description="Conserved virulence factor B first S1" evidence="1">
    <location>
        <begin position="4"/>
        <end position="62"/>
    </location>
</feature>
<dbReference type="InterPro" id="IPR012340">
    <property type="entry name" value="NA-bd_OB-fold"/>
</dbReference>
<name>A0A5S9M4J2_BACIA</name>
<dbReference type="InterPro" id="IPR014464">
    <property type="entry name" value="CvfB_fam"/>
</dbReference>
<gene>
    <name evidence="3" type="ORF">BsIDN1_20350</name>
</gene>
<dbReference type="AlphaFoldDB" id="A0A5S9M4J2"/>
<reference evidence="3 4" key="1">
    <citation type="submission" date="2019-12" db="EMBL/GenBank/DDBJ databases">
        <title>Full genome sequence of a Bacillus safensis strain isolated from commercially available natto in Indonesia.</title>
        <authorList>
            <person name="Yoshida M."/>
            <person name="Uomi M."/>
            <person name="Waturangi D."/>
            <person name="Ekaputri J.J."/>
            <person name="Setiamarga D.H.E."/>
        </authorList>
    </citation>
    <scope>NUCLEOTIDE SEQUENCE [LARGE SCALE GENOMIC DNA]</scope>
    <source>
        <strain evidence="3 4">IDN1</strain>
    </source>
</reference>
<dbReference type="EMBL" id="AP021906">
    <property type="protein sequence ID" value="BBP88417.1"/>
    <property type="molecule type" value="Genomic_DNA"/>
</dbReference>
<dbReference type="Gene3D" id="2.40.50.140">
    <property type="entry name" value="Nucleic acid-binding proteins"/>
    <property type="match status" value="1"/>
</dbReference>
<dbReference type="Pfam" id="PF21191">
    <property type="entry name" value="CvfB_1st"/>
    <property type="match status" value="1"/>
</dbReference>